<dbReference type="RefSeq" id="WP_115482759.1">
    <property type="nucleotide sequence ID" value="NZ_QRCT01000049.1"/>
</dbReference>
<dbReference type="Pfam" id="PF01261">
    <property type="entry name" value="AP_endonuc_2"/>
    <property type="match status" value="1"/>
</dbReference>
<dbReference type="Gene3D" id="3.20.20.150">
    <property type="entry name" value="Divalent-metal-dependent TIM barrel enzymes"/>
    <property type="match status" value="1"/>
</dbReference>
<name>A0A371AS12_9FIRM</name>
<dbReference type="AlphaFoldDB" id="A0A371AS12"/>
<evidence type="ECO:0000313" key="2">
    <source>
        <dbReference type="EMBL" id="RDU22349.1"/>
    </source>
</evidence>
<dbReference type="Proteomes" id="UP000255036">
    <property type="component" value="Unassembled WGS sequence"/>
</dbReference>
<protein>
    <submittedName>
        <fullName evidence="2">AP endonuclease</fullName>
    </submittedName>
</protein>
<keyword evidence="2" id="KW-0378">Hydrolase</keyword>
<dbReference type="OrthoDB" id="9798407at2"/>
<dbReference type="InterPro" id="IPR050312">
    <property type="entry name" value="IolE/XylAMocC-like"/>
</dbReference>
<dbReference type="GO" id="GO:0004519">
    <property type="term" value="F:endonuclease activity"/>
    <property type="evidence" value="ECO:0007669"/>
    <property type="project" value="UniProtKB-KW"/>
</dbReference>
<feature type="domain" description="Xylose isomerase-like TIM barrel" evidence="1">
    <location>
        <begin position="30"/>
        <end position="302"/>
    </location>
</feature>
<dbReference type="EMBL" id="QRCT01000049">
    <property type="protein sequence ID" value="RDU22349.1"/>
    <property type="molecule type" value="Genomic_DNA"/>
</dbReference>
<dbReference type="InterPro" id="IPR013022">
    <property type="entry name" value="Xyl_isomerase-like_TIM-brl"/>
</dbReference>
<sequence length="306" mass="35106">MNVKISGAPCCWGVDDPKNPYLPDWKLVLREAGEAGYKGIELGPYGYLPLDEKVVSEELIKNNLTMTAGTIFDDLVSEENIDNLKKAAHDICALITKLPLSDRKEKQHFPTPYLVIIDWGHEERDYESGHPDRAPRLSRQQWDGMMEHIVILAKIAKEYGVRAVIHPHAGGYIEFQDEIEQLVQDIPYEIAGLCLDTGHLYYSKMDPVEFLKKYMDKLDYIHFKDIDFSIYQEVMKERIRFFDACAKGVMCPIGKGVLDYEEINKVIKEIDYEGHITIEQERDPRDVAGSLEAVMESRKFLNSIGF</sequence>
<keyword evidence="2" id="KW-0540">Nuclease</keyword>
<proteinExistence type="predicted"/>
<reference evidence="2 3" key="1">
    <citation type="submission" date="2018-07" db="EMBL/GenBank/DDBJ databases">
        <title>Anaerosacharophilus polymeroproducens gen. nov. sp. nov., an anaerobic bacterium isolated from salt field.</title>
        <authorList>
            <person name="Kim W."/>
            <person name="Yang S.-H."/>
            <person name="Oh J."/>
            <person name="Lee J.-H."/>
            <person name="Kwon K.K."/>
        </authorList>
    </citation>
    <scope>NUCLEOTIDE SEQUENCE [LARGE SCALE GENOMIC DNA]</scope>
    <source>
        <strain evidence="2 3">MCWD5</strain>
    </source>
</reference>
<comment type="caution">
    <text evidence="2">The sequence shown here is derived from an EMBL/GenBank/DDBJ whole genome shotgun (WGS) entry which is preliminary data.</text>
</comment>
<organism evidence="2 3">
    <name type="scientific">Anaerosacchariphilus polymeriproducens</name>
    <dbReference type="NCBI Taxonomy" id="1812858"/>
    <lineage>
        <taxon>Bacteria</taxon>
        <taxon>Bacillati</taxon>
        <taxon>Bacillota</taxon>
        <taxon>Clostridia</taxon>
        <taxon>Lachnospirales</taxon>
        <taxon>Lachnospiraceae</taxon>
        <taxon>Anaerosacchariphilus</taxon>
    </lineage>
</organism>
<keyword evidence="2" id="KW-0255">Endonuclease</keyword>
<dbReference type="InterPro" id="IPR036237">
    <property type="entry name" value="Xyl_isomerase-like_sf"/>
</dbReference>
<accession>A0A371AS12</accession>
<dbReference type="SUPFAM" id="SSF51658">
    <property type="entry name" value="Xylose isomerase-like"/>
    <property type="match status" value="1"/>
</dbReference>
<dbReference type="PANTHER" id="PTHR12110">
    <property type="entry name" value="HYDROXYPYRUVATE ISOMERASE"/>
    <property type="match status" value="1"/>
</dbReference>
<dbReference type="PANTHER" id="PTHR12110:SF41">
    <property type="entry name" value="INOSOSE DEHYDRATASE"/>
    <property type="match status" value="1"/>
</dbReference>
<gene>
    <name evidence="2" type="ORF">DWV06_13710</name>
</gene>
<evidence type="ECO:0000259" key="1">
    <source>
        <dbReference type="Pfam" id="PF01261"/>
    </source>
</evidence>
<evidence type="ECO:0000313" key="3">
    <source>
        <dbReference type="Proteomes" id="UP000255036"/>
    </source>
</evidence>
<keyword evidence="3" id="KW-1185">Reference proteome</keyword>